<protein>
    <submittedName>
        <fullName evidence="1">Uncharacterized protein</fullName>
    </submittedName>
</protein>
<reference evidence="1 2" key="2">
    <citation type="journal article" date="2017" name="Genome Biol.">
        <title>New reference genome sequences of hot pepper reveal the massive evolution of plant disease-resistance genes by retroduplication.</title>
        <authorList>
            <person name="Kim S."/>
            <person name="Park J."/>
            <person name="Yeom S.I."/>
            <person name="Kim Y.M."/>
            <person name="Seo E."/>
            <person name="Kim K.T."/>
            <person name="Kim M.S."/>
            <person name="Lee J.M."/>
            <person name="Cheong K."/>
            <person name="Shin H.S."/>
            <person name="Kim S.B."/>
            <person name="Han K."/>
            <person name="Lee J."/>
            <person name="Park M."/>
            <person name="Lee H.A."/>
            <person name="Lee H.Y."/>
            <person name="Lee Y."/>
            <person name="Oh S."/>
            <person name="Lee J.H."/>
            <person name="Choi E."/>
            <person name="Choi E."/>
            <person name="Lee S.E."/>
            <person name="Jeon J."/>
            <person name="Kim H."/>
            <person name="Choi G."/>
            <person name="Song H."/>
            <person name="Lee J."/>
            <person name="Lee S.C."/>
            <person name="Kwon J.K."/>
            <person name="Lee H.Y."/>
            <person name="Koo N."/>
            <person name="Hong Y."/>
            <person name="Kim R.W."/>
            <person name="Kang W.H."/>
            <person name="Huh J.H."/>
            <person name="Kang B.C."/>
            <person name="Yang T.J."/>
            <person name="Lee Y.H."/>
            <person name="Bennetzen J.L."/>
            <person name="Choi D."/>
        </authorList>
    </citation>
    <scope>NUCLEOTIDE SEQUENCE [LARGE SCALE GENOMIC DNA]</scope>
    <source>
        <strain evidence="2">cv. CM334</strain>
    </source>
</reference>
<reference evidence="1 2" key="1">
    <citation type="journal article" date="2014" name="Nat. Genet.">
        <title>Genome sequence of the hot pepper provides insights into the evolution of pungency in Capsicum species.</title>
        <authorList>
            <person name="Kim S."/>
            <person name="Park M."/>
            <person name="Yeom S.I."/>
            <person name="Kim Y.M."/>
            <person name="Lee J.M."/>
            <person name="Lee H.A."/>
            <person name="Seo E."/>
            <person name="Choi J."/>
            <person name="Cheong K."/>
            <person name="Kim K.T."/>
            <person name="Jung K."/>
            <person name="Lee G.W."/>
            <person name="Oh S.K."/>
            <person name="Bae C."/>
            <person name="Kim S.B."/>
            <person name="Lee H.Y."/>
            <person name="Kim S.Y."/>
            <person name="Kim M.S."/>
            <person name="Kang B.C."/>
            <person name="Jo Y.D."/>
            <person name="Yang H.B."/>
            <person name="Jeong H.J."/>
            <person name="Kang W.H."/>
            <person name="Kwon J.K."/>
            <person name="Shin C."/>
            <person name="Lim J.Y."/>
            <person name="Park J.H."/>
            <person name="Huh J.H."/>
            <person name="Kim J.S."/>
            <person name="Kim B.D."/>
            <person name="Cohen O."/>
            <person name="Paran I."/>
            <person name="Suh M.C."/>
            <person name="Lee S.B."/>
            <person name="Kim Y.K."/>
            <person name="Shin Y."/>
            <person name="Noh S.J."/>
            <person name="Park J."/>
            <person name="Seo Y.S."/>
            <person name="Kwon S.Y."/>
            <person name="Kim H.A."/>
            <person name="Park J.M."/>
            <person name="Kim H.J."/>
            <person name="Choi S.B."/>
            <person name="Bosland P.W."/>
            <person name="Reeves G."/>
            <person name="Jo S.H."/>
            <person name="Lee B.W."/>
            <person name="Cho H.T."/>
            <person name="Choi H.S."/>
            <person name="Lee M.S."/>
            <person name="Yu Y."/>
            <person name="Do Choi Y."/>
            <person name="Park B.S."/>
            <person name="van Deynze A."/>
            <person name="Ashrafi H."/>
            <person name="Hill T."/>
            <person name="Kim W.T."/>
            <person name="Pai H.S."/>
            <person name="Ahn H.K."/>
            <person name="Yeam I."/>
            <person name="Giovannoni J.J."/>
            <person name="Rose J.K."/>
            <person name="Sorensen I."/>
            <person name="Lee S.J."/>
            <person name="Kim R.W."/>
            <person name="Choi I.Y."/>
            <person name="Choi B.S."/>
            <person name="Lim J.S."/>
            <person name="Lee Y.H."/>
            <person name="Choi D."/>
        </authorList>
    </citation>
    <scope>NUCLEOTIDE SEQUENCE [LARGE SCALE GENOMIC DNA]</scope>
    <source>
        <strain evidence="2">cv. CM334</strain>
    </source>
</reference>
<keyword evidence="2" id="KW-1185">Reference proteome</keyword>
<organism evidence="1 2">
    <name type="scientific">Capsicum annuum</name>
    <name type="common">Capsicum pepper</name>
    <dbReference type="NCBI Taxonomy" id="4072"/>
    <lineage>
        <taxon>Eukaryota</taxon>
        <taxon>Viridiplantae</taxon>
        <taxon>Streptophyta</taxon>
        <taxon>Embryophyta</taxon>
        <taxon>Tracheophyta</taxon>
        <taxon>Spermatophyta</taxon>
        <taxon>Magnoliopsida</taxon>
        <taxon>eudicotyledons</taxon>
        <taxon>Gunneridae</taxon>
        <taxon>Pentapetalae</taxon>
        <taxon>asterids</taxon>
        <taxon>lamiids</taxon>
        <taxon>Solanales</taxon>
        <taxon>Solanaceae</taxon>
        <taxon>Solanoideae</taxon>
        <taxon>Capsiceae</taxon>
        <taxon>Capsicum</taxon>
    </lineage>
</organism>
<dbReference type="Proteomes" id="UP000222542">
    <property type="component" value="Unassembled WGS sequence"/>
</dbReference>
<comment type="caution">
    <text evidence="1">The sequence shown here is derived from an EMBL/GenBank/DDBJ whole genome shotgun (WGS) entry which is preliminary data.</text>
</comment>
<evidence type="ECO:0000313" key="2">
    <source>
        <dbReference type="Proteomes" id="UP000222542"/>
    </source>
</evidence>
<name>A0A2G2YEV6_CAPAN</name>
<accession>A0A2G2YEV6</accession>
<evidence type="ECO:0000313" key="1">
    <source>
        <dbReference type="EMBL" id="PHT68101.1"/>
    </source>
</evidence>
<dbReference type="EMBL" id="AYRZ02000011">
    <property type="protein sequence ID" value="PHT68101.1"/>
    <property type="molecule type" value="Genomic_DNA"/>
</dbReference>
<dbReference type="Gene3D" id="3.40.630.30">
    <property type="match status" value="1"/>
</dbReference>
<dbReference type="Gramene" id="PHT68101">
    <property type="protein sequence ID" value="PHT68101"/>
    <property type="gene ID" value="T459_27588"/>
</dbReference>
<dbReference type="STRING" id="4072.A0A2G2YEV6"/>
<proteinExistence type="predicted"/>
<dbReference type="AlphaFoldDB" id="A0A2G2YEV6"/>
<gene>
    <name evidence="1" type="ORF">T459_27588</name>
</gene>
<sequence length="59" mass="6821">MRWFLGYPCCDACGRLFVKGNYCLVCLKVYRDSKSTHIVGYFSKKKHSEESYNLADTST</sequence>